<reference evidence="1 2" key="1">
    <citation type="submission" date="2018-07" db="EMBL/GenBank/DDBJ databases">
        <title>Genomic Encyclopedia of Type Strains, Phase III (KMG-III): the genomes of soil and plant-associated and newly described type strains.</title>
        <authorList>
            <person name="Whitman W."/>
        </authorList>
    </citation>
    <scope>NUCLEOTIDE SEQUENCE [LARGE SCALE GENOMIC DNA]</scope>
    <source>
        <strain evidence="1 2">CECT 8488</strain>
    </source>
</reference>
<protein>
    <submittedName>
        <fullName evidence="1">Uncharacterized protein</fullName>
    </submittedName>
</protein>
<sequence length="70" mass="8261">MDIDANRTAAMLIDQYRDKAWFFASKRADQSWRDNDPEAAAVWLRVLDRIGYLQSATYQEYRSLDSGIWQ</sequence>
<proteinExistence type="predicted"/>
<accession>A0A3D9HVE9</accession>
<dbReference type="EMBL" id="QRDW01000001">
    <property type="protein sequence ID" value="RED53361.1"/>
    <property type="molecule type" value="Genomic_DNA"/>
</dbReference>
<dbReference type="AlphaFoldDB" id="A0A3D9HVE9"/>
<name>A0A3D9HVE9_9PROT</name>
<evidence type="ECO:0000313" key="1">
    <source>
        <dbReference type="EMBL" id="RED53361.1"/>
    </source>
</evidence>
<gene>
    <name evidence="1" type="ORF">DFP90_101148</name>
</gene>
<dbReference type="Proteomes" id="UP000256845">
    <property type="component" value="Unassembled WGS sequence"/>
</dbReference>
<dbReference type="RefSeq" id="WP_115934513.1">
    <property type="nucleotide sequence ID" value="NZ_QRDW01000001.1"/>
</dbReference>
<organism evidence="1 2">
    <name type="scientific">Aestuariispira insulae</name>
    <dbReference type="NCBI Taxonomy" id="1461337"/>
    <lineage>
        <taxon>Bacteria</taxon>
        <taxon>Pseudomonadati</taxon>
        <taxon>Pseudomonadota</taxon>
        <taxon>Alphaproteobacteria</taxon>
        <taxon>Rhodospirillales</taxon>
        <taxon>Kiloniellaceae</taxon>
        <taxon>Aestuariispira</taxon>
    </lineage>
</organism>
<keyword evidence="2" id="KW-1185">Reference proteome</keyword>
<evidence type="ECO:0000313" key="2">
    <source>
        <dbReference type="Proteomes" id="UP000256845"/>
    </source>
</evidence>
<comment type="caution">
    <text evidence="1">The sequence shown here is derived from an EMBL/GenBank/DDBJ whole genome shotgun (WGS) entry which is preliminary data.</text>
</comment>